<comment type="caution">
    <text evidence="2">The sequence shown here is derived from an EMBL/GenBank/DDBJ whole genome shotgun (WGS) entry which is preliminary data.</text>
</comment>
<feature type="chain" id="PRO_5023828434" description="Transporter" evidence="1">
    <location>
        <begin position="23"/>
        <end position="306"/>
    </location>
</feature>
<organism evidence="2 3">
    <name type="scientific">Patiriisocius marinus</name>
    <dbReference type="NCBI Taxonomy" id="1397112"/>
    <lineage>
        <taxon>Bacteria</taxon>
        <taxon>Pseudomonadati</taxon>
        <taxon>Bacteroidota</taxon>
        <taxon>Flavobacteriia</taxon>
        <taxon>Flavobacteriales</taxon>
        <taxon>Flavobacteriaceae</taxon>
        <taxon>Patiriisocius</taxon>
    </lineage>
</organism>
<dbReference type="Proteomes" id="UP000326509">
    <property type="component" value="Unassembled WGS sequence"/>
</dbReference>
<keyword evidence="3" id="KW-1185">Reference proteome</keyword>
<feature type="signal peptide" evidence="1">
    <location>
        <begin position="1"/>
        <end position="22"/>
    </location>
</feature>
<evidence type="ECO:0000256" key="1">
    <source>
        <dbReference type="SAM" id="SignalP"/>
    </source>
</evidence>
<sequence>MKNLKFTLLFAILLAPFLSIIAQEDSDTELSNVQEFTPSKLLKKGQWDIKFFNSIYTQTERTDEGSNRVDIPRETFFTNTTEVYTGVSENRRINVGLIFQVRANNFGGSTFDALSFNDNTTDSRSGLTTVAPSIRVQPFASISNFSITSSLFIPLFEDVANAPYLDKRSFFWETKFFYDKTFGGDKWQIFTEADLGYNFGEDAIDANPLTENVSERFANESLFLPVSAFLSYFPTSKSTVFVNAQQAFLIDLGNNFSQNYTQLGLGGKYQLTDVLNVEASYGKFIRGESFQGLGETFSLGLRAIIN</sequence>
<proteinExistence type="predicted"/>
<evidence type="ECO:0000313" key="2">
    <source>
        <dbReference type="EMBL" id="GER58229.1"/>
    </source>
</evidence>
<keyword evidence="1" id="KW-0732">Signal</keyword>
<dbReference type="AlphaFoldDB" id="A0A5J4IM47"/>
<dbReference type="OrthoDB" id="635777at2"/>
<accession>A0A5J4IM47</accession>
<gene>
    <name evidence="2" type="ORF">ULMA_03370</name>
</gene>
<dbReference type="EMBL" id="BKCG01000001">
    <property type="protein sequence ID" value="GER58229.1"/>
    <property type="molecule type" value="Genomic_DNA"/>
</dbReference>
<name>A0A5J4IM47_9FLAO</name>
<reference evidence="2 3" key="1">
    <citation type="submission" date="2019-08" db="EMBL/GenBank/DDBJ databases">
        <title>Draft genome sequence of Ulvibacter marinus type strain NBRC 109484.</title>
        <authorList>
            <person name="Kawano K."/>
            <person name="Ushijima N."/>
            <person name="Kihara M."/>
            <person name="Itoh H."/>
        </authorList>
    </citation>
    <scope>NUCLEOTIDE SEQUENCE [LARGE SCALE GENOMIC DNA]</scope>
    <source>
        <strain evidence="2 3">NBRC 109484</strain>
    </source>
</reference>
<evidence type="ECO:0000313" key="3">
    <source>
        <dbReference type="Proteomes" id="UP000326509"/>
    </source>
</evidence>
<evidence type="ECO:0008006" key="4">
    <source>
        <dbReference type="Google" id="ProtNLM"/>
    </source>
</evidence>
<dbReference type="RefSeq" id="WP_151672317.1">
    <property type="nucleotide sequence ID" value="NZ_BKCG01000001.1"/>
</dbReference>
<protein>
    <recommendedName>
        <fullName evidence="4">Transporter</fullName>
    </recommendedName>
</protein>